<protein>
    <submittedName>
        <fullName evidence="1">Uncharacterized protein</fullName>
    </submittedName>
</protein>
<sequence>MKYHRHRERLCTRRVMASEQTARLAEKDRERDKLVTAIFEEIRQAARSPIAARAESGRKLRLVTDTYKGLQWETVAEETGKETGNSGKASDTAKHAALLAPGISALEQFLHLPSGSLTFTGKTEGSGEKRHYELAVAGKTAPDGTLRIIWVGLNKNGSLYTYEKTALTSAVPVTDTGSNV</sequence>
<gene>
    <name evidence="1" type="ORF">HQ47_09385</name>
</gene>
<accession>A0A0A2E4B1</accession>
<proteinExistence type="predicted"/>
<keyword evidence="2" id="KW-1185">Reference proteome</keyword>
<reference evidence="1 2" key="1">
    <citation type="submission" date="2014-09" db="EMBL/GenBank/DDBJ databases">
        <title>Draft Genome Sequence of Porphyromonas macacae COT-192_OH2859.</title>
        <authorList>
            <person name="Wallis C."/>
            <person name="Deusch O."/>
            <person name="O'Flynn C."/>
            <person name="Davis I."/>
            <person name="Horsfall A."/>
            <person name="Kirkwood N."/>
            <person name="Harris S."/>
            <person name="Eisen J.A."/>
            <person name="Coil D.A."/>
            <person name="Darling A.E."/>
            <person name="Jospin G."/>
            <person name="Alexiev A."/>
        </authorList>
    </citation>
    <scope>NUCLEOTIDE SEQUENCE [LARGE SCALE GENOMIC DNA]</scope>
    <source>
        <strain evidence="2">COT-192 OH2859</strain>
    </source>
</reference>
<dbReference type="InterPro" id="IPR046228">
    <property type="entry name" value="DUF6261"/>
</dbReference>
<organism evidence="1 2">
    <name type="scientific">Porphyromonas macacae</name>
    <dbReference type="NCBI Taxonomy" id="28115"/>
    <lineage>
        <taxon>Bacteria</taxon>
        <taxon>Pseudomonadati</taxon>
        <taxon>Bacteroidota</taxon>
        <taxon>Bacteroidia</taxon>
        <taxon>Bacteroidales</taxon>
        <taxon>Porphyromonadaceae</taxon>
        <taxon>Porphyromonas</taxon>
    </lineage>
</organism>
<dbReference type="AlphaFoldDB" id="A0A0A2E4B1"/>
<name>A0A0A2E4B1_9PORP</name>
<evidence type="ECO:0000313" key="2">
    <source>
        <dbReference type="Proteomes" id="UP000030103"/>
    </source>
</evidence>
<dbReference type="EMBL" id="JRFA01000028">
    <property type="protein sequence ID" value="KGN72447.1"/>
    <property type="molecule type" value="Genomic_DNA"/>
</dbReference>
<dbReference type="Pfam" id="PF19775">
    <property type="entry name" value="DUF6261"/>
    <property type="match status" value="1"/>
</dbReference>
<dbReference type="Proteomes" id="UP000030103">
    <property type="component" value="Unassembled WGS sequence"/>
</dbReference>
<comment type="caution">
    <text evidence="1">The sequence shown here is derived from an EMBL/GenBank/DDBJ whole genome shotgun (WGS) entry which is preliminary data.</text>
</comment>
<evidence type="ECO:0000313" key="1">
    <source>
        <dbReference type="EMBL" id="KGN72447.1"/>
    </source>
</evidence>